<feature type="non-terminal residue" evidence="2">
    <location>
        <position position="113"/>
    </location>
</feature>
<keyword evidence="3" id="KW-1185">Reference proteome</keyword>
<evidence type="ECO:0000256" key="1">
    <source>
        <dbReference type="SAM" id="Phobius"/>
    </source>
</evidence>
<accession>A0AAV5WT06</accession>
<reference evidence="2" key="1">
    <citation type="submission" date="2023-10" db="EMBL/GenBank/DDBJ databases">
        <title>Genome assembly of Pristionchus species.</title>
        <authorList>
            <person name="Yoshida K."/>
            <person name="Sommer R.J."/>
        </authorList>
    </citation>
    <scope>NUCLEOTIDE SEQUENCE</scope>
    <source>
        <strain evidence="2">RS5133</strain>
    </source>
</reference>
<feature type="transmembrane region" description="Helical" evidence="1">
    <location>
        <begin position="78"/>
        <end position="99"/>
    </location>
</feature>
<evidence type="ECO:0008006" key="4">
    <source>
        <dbReference type="Google" id="ProtNLM"/>
    </source>
</evidence>
<feature type="non-terminal residue" evidence="2">
    <location>
        <position position="1"/>
    </location>
</feature>
<dbReference type="EMBL" id="BTSY01000006">
    <property type="protein sequence ID" value="GMT33760.1"/>
    <property type="molecule type" value="Genomic_DNA"/>
</dbReference>
<proteinExistence type="predicted"/>
<name>A0AAV5WT06_9BILA</name>
<evidence type="ECO:0000313" key="3">
    <source>
        <dbReference type="Proteomes" id="UP001432322"/>
    </source>
</evidence>
<keyword evidence="1" id="KW-1133">Transmembrane helix</keyword>
<protein>
    <recommendedName>
        <fullName evidence="4">G protein-coupled receptor</fullName>
    </recommendedName>
</protein>
<dbReference type="Proteomes" id="UP001432322">
    <property type="component" value="Unassembled WGS sequence"/>
</dbReference>
<organism evidence="2 3">
    <name type="scientific">Pristionchus fissidentatus</name>
    <dbReference type="NCBI Taxonomy" id="1538716"/>
    <lineage>
        <taxon>Eukaryota</taxon>
        <taxon>Metazoa</taxon>
        <taxon>Ecdysozoa</taxon>
        <taxon>Nematoda</taxon>
        <taxon>Chromadorea</taxon>
        <taxon>Rhabditida</taxon>
        <taxon>Rhabditina</taxon>
        <taxon>Diplogasteromorpha</taxon>
        <taxon>Diplogasteroidea</taxon>
        <taxon>Neodiplogasteridae</taxon>
        <taxon>Pristionchus</taxon>
    </lineage>
</organism>
<evidence type="ECO:0000313" key="2">
    <source>
        <dbReference type="EMBL" id="GMT33760.1"/>
    </source>
</evidence>
<sequence>CRELNSLGYEVNRALWFGAKCLTLHLLTSVISIYPDIAYTHCAGLVDSLLYTLIVIIRENNKVMKITRKFSDQGNKMLQIQLWGSTITFIIPMSVQIAVVKFGLPTSSAHLHS</sequence>
<comment type="caution">
    <text evidence="2">The sequence shown here is derived from an EMBL/GenBank/DDBJ whole genome shotgun (WGS) entry which is preliminary data.</text>
</comment>
<feature type="transmembrane region" description="Helical" evidence="1">
    <location>
        <begin position="37"/>
        <end position="57"/>
    </location>
</feature>
<keyword evidence="1" id="KW-0812">Transmembrane</keyword>
<dbReference type="AlphaFoldDB" id="A0AAV5WT06"/>
<keyword evidence="1" id="KW-0472">Membrane</keyword>
<gene>
    <name evidence="2" type="ORF">PFISCL1PPCAC_25057</name>
</gene>